<evidence type="ECO:0000313" key="1">
    <source>
        <dbReference type="EMBL" id="KAG6972665.1"/>
    </source>
</evidence>
<dbReference type="Proteomes" id="UP000709295">
    <property type="component" value="Unassembled WGS sequence"/>
</dbReference>
<sequence>MADKLIGSWIWESSDGLPKATEPVTIETFIVIEVAPSLKTRVASLVATVFVNVKRFCRCFECKYCSNVGRSGFGVLTSRVARRRGRLRRKIGMCRLLQVGD</sequence>
<comment type="caution">
    <text evidence="1">The sequence shown here is derived from an EMBL/GenBank/DDBJ whole genome shotgun (WGS) entry which is preliminary data.</text>
</comment>
<reference evidence="1" key="1">
    <citation type="submission" date="2021-01" db="EMBL/GenBank/DDBJ databases">
        <title>Phytophthora aleatoria, a newly-described species from Pinus radiata is distinct from Phytophthora cactorum isolates based on comparative genomics.</title>
        <authorList>
            <person name="Mcdougal R."/>
            <person name="Panda P."/>
            <person name="Williams N."/>
            <person name="Studholme D.J."/>
        </authorList>
    </citation>
    <scope>NUCLEOTIDE SEQUENCE</scope>
    <source>
        <strain evidence="1">NZFS 4037</strain>
    </source>
</reference>
<accession>A0A8J5ISC7</accession>
<organism evidence="1 2">
    <name type="scientific">Phytophthora aleatoria</name>
    <dbReference type="NCBI Taxonomy" id="2496075"/>
    <lineage>
        <taxon>Eukaryota</taxon>
        <taxon>Sar</taxon>
        <taxon>Stramenopiles</taxon>
        <taxon>Oomycota</taxon>
        <taxon>Peronosporomycetes</taxon>
        <taxon>Peronosporales</taxon>
        <taxon>Peronosporaceae</taxon>
        <taxon>Phytophthora</taxon>
    </lineage>
</organism>
<protein>
    <submittedName>
        <fullName evidence="1">Uncharacterized protein</fullName>
    </submittedName>
</protein>
<name>A0A8J5ISC7_9STRA</name>
<dbReference type="EMBL" id="JAENGY010000128">
    <property type="protein sequence ID" value="KAG6972665.1"/>
    <property type="molecule type" value="Genomic_DNA"/>
</dbReference>
<keyword evidence="2" id="KW-1185">Reference proteome</keyword>
<proteinExistence type="predicted"/>
<gene>
    <name evidence="1" type="ORF">JG688_00003886</name>
</gene>
<evidence type="ECO:0000313" key="2">
    <source>
        <dbReference type="Proteomes" id="UP000709295"/>
    </source>
</evidence>
<dbReference type="AlphaFoldDB" id="A0A8J5ISC7"/>